<protein>
    <submittedName>
        <fullName evidence="1">Uncharacterized protein</fullName>
    </submittedName>
</protein>
<accession>A0AAE1CPR6</accession>
<evidence type="ECO:0000313" key="1">
    <source>
        <dbReference type="EMBL" id="KAK3726519.1"/>
    </source>
</evidence>
<feature type="non-terminal residue" evidence="1">
    <location>
        <position position="79"/>
    </location>
</feature>
<comment type="caution">
    <text evidence="1">The sequence shown here is derived from an EMBL/GenBank/DDBJ whole genome shotgun (WGS) entry which is preliminary data.</text>
</comment>
<sequence length="79" mass="8741">IRQKFSDGKLASYPNAITVTPLTAQHHHAVNLCLRFVRNSPLLVEVVGQCSNLSTAPPPDRYCDDIPPKFYLFLTSGEA</sequence>
<organism evidence="1 2">
    <name type="scientific">Elysia crispata</name>
    <name type="common">lettuce slug</name>
    <dbReference type="NCBI Taxonomy" id="231223"/>
    <lineage>
        <taxon>Eukaryota</taxon>
        <taxon>Metazoa</taxon>
        <taxon>Spiralia</taxon>
        <taxon>Lophotrochozoa</taxon>
        <taxon>Mollusca</taxon>
        <taxon>Gastropoda</taxon>
        <taxon>Heterobranchia</taxon>
        <taxon>Euthyneura</taxon>
        <taxon>Panpulmonata</taxon>
        <taxon>Sacoglossa</taxon>
        <taxon>Placobranchoidea</taxon>
        <taxon>Plakobranchidae</taxon>
        <taxon>Elysia</taxon>
    </lineage>
</organism>
<gene>
    <name evidence="1" type="ORF">RRG08_027180</name>
</gene>
<dbReference type="Proteomes" id="UP001283361">
    <property type="component" value="Unassembled WGS sequence"/>
</dbReference>
<name>A0AAE1CPR6_9GAST</name>
<keyword evidence="2" id="KW-1185">Reference proteome</keyword>
<dbReference type="EMBL" id="JAWDGP010007300">
    <property type="protein sequence ID" value="KAK3726519.1"/>
    <property type="molecule type" value="Genomic_DNA"/>
</dbReference>
<proteinExistence type="predicted"/>
<dbReference type="AlphaFoldDB" id="A0AAE1CPR6"/>
<evidence type="ECO:0000313" key="2">
    <source>
        <dbReference type="Proteomes" id="UP001283361"/>
    </source>
</evidence>
<reference evidence="1" key="1">
    <citation type="journal article" date="2023" name="G3 (Bethesda)">
        <title>A reference genome for the long-term kleptoplast-retaining sea slug Elysia crispata morphotype clarki.</title>
        <authorList>
            <person name="Eastman K.E."/>
            <person name="Pendleton A.L."/>
            <person name="Shaikh M.A."/>
            <person name="Suttiyut T."/>
            <person name="Ogas R."/>
            <person name="Tomko P."/>
            <person name="Gavelis G."/>
            <person name="Widhalm J.R."/>
            <person name="Wisecaver J.H."/>
        </authorList>
    </citation>
    <scope>NUCLEOTIDE SEQUENCE</scope>
    <source>
        <strain evidence="1">ECLA1</strain>
    </source>
</reference>